<dbReference type="EMBL" id="AYKG01000008">
    <property type="protein sequence ID" value="ROO30971.1"/>
    <property type="molecule type" value="Genomic_DNA"/>
</dbReference>
<evidence type="ECO:0000313" key="1">
    <source>
        <dbReference type="EMBL" id="ROO30971.1"/>
    </source>
</evidence>
<organism evidence="1 2">
    <name type="scientific">Salinisphaera japonica YTM-1</name>
    <dbReference type="NCBI Taxonomy" id="1209778"/>
    <lineage>
        <taxon>Bacteria</taxon>
        <taxon>Pseudomonadati</taxon>
        <taxon>Pseudomonadota</taxon>
        <taxon>Gammaproteobacteria</taxon>
        <taxon>Salinisphaerales</taxon>
        <taxon>Salinisphaeraceae</taxon>
        <taxon>Salinisphaera</taxon>
    </lineage>
</organism>
<dbReference type="AlphaFoldDB" id="A0A423PZD8"/>
<dbReference type="Proteomes" id="UP000285310">
    <property type="component" value="Unassembled WGS sequence"/>
</dbReference>
<dbReference type="InterPro" id="IPR023393">
    <property type="entry name" value="START-like_dom_sf"/>
</dbReference>
<dbReference type="Gene3D" id="3.30.530.20">
    <property type="match status" value="1"/>
</dbReference>
<name>A0A423PZD8_9GAMM</name>
<reference evidence="1 2" key="1">
    <citation type="submission" date="2013-10" db="EMBL/GenBank/DDBJ databases">
        <title>Salinisphaera japonica YTM-1 Genome Sequencing.</title>
        <authorList>
            <person name="Lai Q."/>
            <person name="Li C."/>
            <person name="Shao Z."/>
        </authorList>
    </citation>
    <scope>NUCLEOTIDE SEQUENCE [LARGE SCALE GENOMIC DNA]</scope>
    <source>
        <strain evidence="1 2">YTM-1</strain>
    </source>
</reference>
<gene>
    <name evidence="1" type="ORF">SAJA_03900</name>
</gene>
<accession>A0A423PZD8</accession>
<dbReference type="SUPFAM" id="SSF55961">
    <property type="entry name" value="Bet v1-like"/>
    <property type="match status" value="1"/>
</dbReference>
<sequence>MIARLMISAATHQASLMQHSIHWPNGLVPGEVDNFVSNEIVVAGLTPNAALDTLIDTRTWAAQYDNATDIEFHDGQPPHLTAGLRFQFVTFGLPVQAEITELERATDDSPARIAWHGWTESDDPNEQLDVHHAWLFEALPGDRLRLLTQETQNGAPARDMATTTPNPMLNKHQEWIEGLAQVAANRDS</sequence>
<keyword evidence="2" id="KW-1185">Reference proteome</keyword>
<protein>
    <submittedName>
        <fullName evidence="1">Polyketide cyclase</fullName>
    </submittedName>
</protein>
<proteinExistence type="predicted"/>
<evidence type="ECO:0000313" key="2">
    <source>
        <dbReference type="Proteomes" id="UP000285310"/>
    </source>
</evidence>
<dbReference type="InParanoid" id="A0A423PZD8"/>
<comment type="caution">
    <text evidence="1">The sequence shown here is derived from an EMBL/GenBank/DDBJ whole genome shotgun (WGS) entry which is preliminary data.</text>
</comment>